<dbReference type="GO" id="GO:0004407">
    <property type="term" value="F:histone deacetylase activity"/>
    <property type="evidence" value="ECO:0007669"/>
    <property type="project" value="TreeGrafter"/>
</dbReference>
<dbReference type="CDD" id="cd11599">
    <property type="entry name" value="HDAC_classII_2"/>
    <property type="match status" value="1"/>
</dbReference>
<dbReference type="Gene3D" id="3.40.800.20">
    <property type="entry name" value="Histone deacetylase domain"/>
    <property type="match status" value="1"/>
</dbReference>
<accession>A0A7S2BPN0</accession>
<dbReference type="SUPFAM" id="SSF52768">
    <property type="entry name" value="Arginase/deacetylase"/>
    <property type="match status" value="1"/>
</dbReference>
<dbReference type="PRINTS" id="PR01270">
    <property type="entry name" value="HDASUPER"/>
</dbReference>
<dbReference type="InterPro" id="IPR023801">
    <property type="entry name" value="His_deacetylse_dom"/>
</dbReference>
<dbReference type="PANTHER" id="PTHR10625:SF10">
    <property type="entry name" value="HISTONE DEACETYLASE HDAC1"/>
    <property type="match status" value="1"/>
</dbReference>
<dbReference type="InterPro" id="IPR037138">
    <property type="entry name" value="His_deacetylse_dom_sf"/>
</dbReference>
<dbReference type="InterPro" id="IPR023696">
    <property type="entry name" value="Ureohydrolase_dom_sf"/>
</dbReference>
<sequence length="353" mass="38008">MLVLTLGTTSLLPTTGFRRQPIALYTSEVCVGHSPGSATLKGYTHPEQPARLEGLLTELRTKWVGEFGRLLQVKEPDADVTVKQLLRVHTRAHLGRLDLAFKRASFFGGKASLDTDTIASAGTRAAVVRAAGLVVAAVDDVFGGERSAADGDAAEKPRRAFVMARPPGHHAEKDSAQGFCFCNNVLVGVAHAQAVHRIGRVAILDFDVHHGNGDEDITEPNPTRLYVSSHEVPNFPGTGEVPGTSGRHGNVLNAPLPANTGSQAFRRVWRQELLPRVREFDPEAIFLSAGFDAHADDPLSSVRLSDDDFAWLTTEVVKIGGGTLPIISVLEGGYNVQRLQRSVRAHLKALMVA</sequence>
<feature type="domain" description="Histone deacetylase" evidence="1">
    <location>
        <begin position="45"/>
        <end position="350"/>
    </location>
</feature>
<proteinExistence type="predicted"/>
<evidence type="ECO:0000259" key="1">
    <source>
        <dbReference type="Pfam" id="PF00850"/>
    </source>
</evidence>
<dbReference type="EMBL" id="HBGU01005803">
    <property type="protein sequence ID" value="CAD9403087.1"/>
    <property type="molecule type" value="Transcribed_RNA"/>
</dbReference>
<organism evidence="2">
    <name type="scientific">Haptolina brevifila</name>
    <dbReference type="NCBI Taxonomy" id="156173"/>
    <lineage>
        <taxon>Eukaryota</taxon>
        <taxon>Haptista</taxon>
        <taxon>Haptophyta</taxon>
        <taxon>Prymnesiophyceae</taxon>
        <taxon>Prymnesiales</taxon>
        <taxon>Prymnesiaceae</taxon>
        <taxon>Haptolina</taxon>
    </lineage>
</organism>
<reference evidence="2" key="1">
    <citation type="submission" date="2021-01" db="EMBL/GenBank/DDBJ databases">
        <authorList>
            <person name="Corre E."/>
            <person name="Pelletier E."/>
            <person name="Niang G."/>
            <person name="Scheremetjew M."/>
            <person name="Finn R."/>
            <person name="Kale V."/>
            <person name="Holt S."/>
            <person name="Cochrane G."/>
            <person name="Meng A."/>
            <person name="Brown T."/>
            <person name="Cohen L."/>
        </authorList>
    </citation>
    <scope>NUCLEOTIDE SEQUENCE</scope>
    <source>
        <strain evidence="2">UTEX LB 985</strain>
    </source>
</reference>
<dbReference type="InterPro" id="IPR000286">
    <property type="entry name" value="HDACs"/>
</dbReference>
<dbReference type="AlphaFoldDB" id="A0A7S2BPN0"/>
<gene>
    <name evidence="2" type="ORF">CBRE1094_LOCUS3160</name>
</gene>
<evidence type="ECO:0000313" key="2">
    <source>
        <dbReference type="EMBL" id="CAD9403087.1"/>
    </source>
</evidence>
<dbReference type="Pfam" id="PF00850">
    <property type="entry name" value="Hist_deacetyl"/>
    <property type="match status" value="1"/>
</dbReference>
<dbReference type="PANTHER" id="PTHR10625">
    <property type="entry name" value="HISTONE DEACETYLASE HDAC1-RELATED"/>
    <property type="match status" value="1"/>
</dbReference>
<protein>
    <recommendedName>
        <fullName evidence="1">Histone deacetylase domain-containing protein</fullName>
    </recommendedName>
</protein>
<name>A0A7S2BPN0_9EUKA</name>
<dbReference type="GO" id="GO:0040029">
    <property type="term" value="P:epigenetic regulation of gene expression"/>
    <property type="evidence" value="ECO:0007669"/>
    <property type="project" value="TreeGrafter"/>
</dbReference>